<evidence type="ECO:0000313" key="6">
    <source>
        <dbReference type="EMBL" id="CAI6352887.1"/>
    </source>
</evidence>
<evidence type="ECO:0000256" key="1">
    <source>
        <dbReference type="ARBA" id="ARBA00023017"/>
    </source>
</evidence>
<dbReference type="PANTHER" id="PTHR13183">
    <property type="entry name" value="AXONEMAL INNER ARM DYNEIN LIGHT CHAIN 28"/>
    <property type="match status" value="1"/>
</dbReference>
<dbReference type="GO" id="GO:0005930">
    <property type="term" value="C:axoneme"/>
    <property type="evidence" value="ECO:0007669"/>
    <property type="project" value="TreeGrafter"/>
</dbReference>
<dbReference type="GO" id="GO:0045504">
    <property type="term" value="F:dynein heavy chain binding"/>
    <property type="evidence" value="ECO:0007669"/>
    <property type="project" value="TreeGrafter"/>
</dbReference>
<name>A0AAV0WAV9_9HEMI</name>
<gene>
    <name evidence="6" type="ORF">MEUPH1_LOCUS9078</name>
</gene>
<sequence>MNEVNEDPPREMILNVKFIKGSEPILIDGEEKRCKYDGYPPGYNKVFEYIYPPEEWMEDGKKWRRVASTEPADRNHVLALAQDLKSNLSYWHARMHGVCLIRRELYTQCFNELIRQVCVNSIDRGELLIKIRNEYNGSIKAHKRLFESGLIFRIKHTTSDNNKDDVTEKDIQNIEDEHIILKKKLVDANNKYNRLKIDLKKELNNLKDANQNELNFFNRNHKALKDQLDLILSMNT</sequence>
<dbReference type="AlphaFoldDB" id="A0AAV0WAV9"/>
<evidence type="ECO:0000313" key="7">
    <source>
        <dbReference type="Proteomes" id="UP001160148"/>
    </source>
</evidence>
<keyword evidence="1" id="KW-0243">Dynein</keyword>
<evidence type="ECO:0000256" key="5">
    <source>
        <dbReference type="SAM" id="Coils"/>
    </source>
</evidence>
<dbReference type="PANTHER" id="PTHR13183:SF0">
    <property type="entry name" value="AXONEMAL DYNEIN LIGHT INTERMEDIATE POLYPEPTIDE 1"/>
    <property type="match status" value="1"/>
</dbReference>
<protein>
    <submittedName>
        <fullName evidence="6">Uncharacterized protein</fullName>
    </submittedName>
</protein>
<dbReference type="Proteomes" id="UP001160148">
    <property type="component" value="Unassembled WGS sequence"/>
</dbReference>
<keyword evidence="7" id="KW-1185">Reference proteome</keyword>
<evidence type="ECO:0000256" key="3">
    <source>
        <dbReference type="ARBA" id="ARBA00023175"/>
    </source>
</evidence>
<keyword evidence="3" id="KW-0505">Motor protein</keyword>
<dbReference type="InterPro" id="IPR019347">
    <property type="entry name" value="Axonemal_dynein_light_chain"/>
</dbReference>
<proteinExistence type="inferred from homology"/>
<comment type="similarity">
    <text evidence="4">Belongs to the inner dynein arm light chain family.</text>
</comment>
<keyword evidence="2 5" id="KW-0175">Coiled coil</keyword>
<comment type="caution">
    <text evidence="6">The sequence shown here is derived from an EMBL/GenBank/DDBJ whole genome shotgun (WGS) entry which is preliminary data.</text>
</comment>
<dbReference type="Pfam" id="PF10211">
    <property type="entry name" value="Ax_dynein_light"/>
    <property type="match status" value="1"/>
</dbReference>
<feature type="coiled-coil region" evidence="5">
    <location>
        <begin position="171"/>
        <end position="227"/>
    </location>
</feature>
<organism evidence="6 7">
    <name type="scientific">Macrosiphum euphorbiae</name>
    <name type="common">potato aphid</name>
    <dbReference type="NCBI Taxonomy" id="13131"/>
    <lineage>
        <taxon>Eukaryota</taxon>
        <taxon>Metazoa</taxon>
        <taxon>Ecdysozoa</taxon>
        <taxon>Arthropoda</taxon>
        <taxon>Hexapoda</taxon>
        <taxon>Insecta</taxon>
        <taxon>Pterygota</taxon>
        <taxon>Neoptera</taxon>
        <taxon>Paraneoptera</taxon>
        <taxon>Hemiptera</taxon>
        <taxon>Sternorrhyncha</taxon>
        <taxon>Aphidomorpha</taxon>
        <taxon>Aphidoidea</taxon>
        <taxon>Aphididae</taxon>
        <taxon>Macrosiphini</taxon>
        <taxon>Macrosiphum</taxon>
    </lineage>
</organism>
<evidence type="ECO:0000256" key="2">
    <source>
        <dbReference type="ARBA" id="ARBA00023054"/>
    </source>
</evidence>
<dbReference type="GO" id="GO:0030286">
    <property type="term" value="C:dynein complex"/>
    <property type="evidence" value="ECO:0007669"/>
    <property type="project" value="UniProtKB-KW"/>
</dbReference>
<dbReference type="EMBL" id="CARXXK010000002">
    <property type="protein sequence ID" value="CAI6352887.1"/>
    <property type="molecule type" value="Genomic_DNA"/>
</dbReference>
<accession>A0AAV0WAV9</accession>
<reference evidence="6 7" key="1">
    <citation type="submission" date="2023-01" db="EMBL/GenBank/DDBJ databases">
        <authorList>
            <person name="Whitehead M."/>
        </authorList>
    </citation>
    <scope>NUCLEOTIDE SEQUENCE [LARGE SCALE GENOMIC DNA]</scope>
</reference>
<evidence type="ECO:0000256" key="4">
    <source>
        <dbReference type="ARBA" id="ARBA00038114"/>
    </source>
</evidence>